<reference evidence="2" key="1">
    <citation type="submission" date="2020-05" db="EMBL/GenBank/DDBJ databases">
        <authorList>
            <person name="Chiriac C."/>
            <person name="Salcher M."/>
            <person name="Ghai R."/>
            <person name="Kavagutti S V."/>
        </authorList>
    </citation>
    <scope>NUCLEOTIDE SEQUENCE</scope>
</reference>
<dbReference type="SUPFAM" id="SSF55486">
    <property type="entry name" value="Metalloproteases ('zincins'), catalytic domain"/>
    <property type="match status" value="1"/>
</dbReference>
<dbReference type="Gene3D" id="1.20.150.30">
    <property type="entry name" value="Zincin-like metallopeptidase, N-terminal domain"/>
    <property type="match status" value="1"/>
</dbReference>
<sequence>MSPFGFTPASDENPDENSAENSAKKSAENSSENSENIENESSNNSGKKSDGEPNNPADFAALVEAFQDQVRDHFTKLGMSAPFGFSNLFNSTNFPESGFPNSGFPDSSFPDSSFPDSSFPNANSANSGSSTSRILPESVIRDVAKKFVAAAGSVPISLKDKSELESATALAEHWLDSATQFPARTTQHHLVSRIDWVDTTLAGWSGIVEPLAQGLANAITEMVGEVGGEGGINLGEFTLGQGQGEDIGSGTGSGSDALAHIPAGAFSAILTSFLGTLLATQLGQSVGALAHTATGVHDIGLPLVSPVVATLIPQNIAQWGDGLELPEAEVQIFHALREGAIARLFDSNPWLVDYIRAAITSYGHGIRIDLAKMQEQAESAINNSDFDINNPESFTLAMKEGFFTPEESPEQKQALEKLETVLALIDGWCEEVISLAADERLPSLPLLLETLRRRRATSAPVQQLFHSIFGLHVSPRMAREASTFWRTIRSERDIATRDQIWSAILPSESDIARPMEFLASSEVPDDLSGITSE</sequence>
<dbReference type="EMBL" id="CAFBNG010000090">
    <property type="protein sequence ID" value="CAB4939988.1"/>
    <property type="molecule type" value="Genomic_DNA"/>
</dbReference>
<organism evidence="2">
    <name type="scientific">freshwater metagenome</name>
    <dbReference type="NCBI Taxonomy" id="449393"/>
    <lineage>
        <taxon>unclassified sequences</taxon>
        <taxon>metagenomes</taxon>
        <taxon>ecological metagenomes</taxon>
    </lineage>
</organism>
<evidence type="ECO:0000313" key="2">
    <source>
        <dbReference type="EMBL" id="CAB4939988.1"/>
    </source>
</evidence>
<evidence type="ECO:0000256" key="1">
    <source>
        <dbReference type="SAM" id="MobiDB-lite"/>
    </source>
</evidence>
<feature type="region of interest" description="Disordered" evidence="1">
    <location>
        <begin position="1"/>
        <end position="57"/>
    </location>
</feature>
<feature type="compositionally biased region" description="Low complexity" evidence="1">
    <location>
        <begin position="28"/>
        <end position="46"/>
    </location>
</feature>
<dbReference type="InterPro" id="IPR042271">
    <property type="entry name" value="Zinicin_2_N"/>
</dbReference>
<dbReference type="InterPro" id="IPR018766">
    <property type="entry name" value="Zinicin_2"/>
</dbReference>
<dbReference type="PANTHER" id="PTHR39420">
    <property type="match status" value="1"/>
</dbReference>
<feature type="region of interest" description="Disordered" evidence="1">
    <location>
        <begin position="101"/>
        <end position="132"/>
    </location>
</feature>
<dbReference type="AlphaFoldDB" id="A0A6J7J9P8"/>
<proteinExistence type="predicted"/>
<dbReference type="NCBIfam" id="TIGR03624">
    <property type="entry name" value="putative hydrolase"/>
    <property type="match status" value="1"/>
</dbReference>
<accession>A0A6J7J9P8</accession>
<dbReference type="Pfam" id="PF10103">
    <property type="entry name" value="Zincin_2"/>
    <property type="match status" value="1"/>
</dbReference>
<name>A0A6J7J9P8_9ZZZZ</name>
<gene>
    <name evidence="2" type="ORF">UFOPK3774_00590</name>
</gene>
<protein>
    <submittedName>
        <fullName evidence="2">Unannotated protein</fullName>
    </submittedName>
</protein>
<dbReference type="PANTHER" id="PTHR39420:SF2">
    <property type="entry name" value="HYDROLASE"/>
    <property type="match status" value="1"/>
</dbReference>